<dbReference type="EMBL" id="JAAGVY010000042">
    <property type="protein sequence ID" value="NEN25146.1"/>
    <property type="molecule type" value="Genomic_DNA"/>
</dbReference>
<gene>
    <name evidence="3" type="ORF">G3O08_16720</name>
</gene>
<dbReference type="Pfam" id="PF00171">
    <property type="entry name" value="Aldedh"/>
    <property type="match status" value="1"/>
</dbReference>
<dbReference type="RefSeq" id="WP_163286605.1">
    <property type="nucleotide sequence ID" value="NZ_JAAGVY010000042.1"/>
</dbReference>
<dbReference type="SUPFAM" id="SSF53720">
    <property type="entry name" value="ALDH-like"/>
    <property type="match status" value="1"/>
</dbReference>
<evidence type="ECO:0000256" key="1">
    <source>
        <dbReference type="ARBA" id="ARBA00023002"/>
    </source>
</evidence>
<dbReference type="InterPro" id="IPR016162">
    <property type="entry name" value="Ald_DH_N"/>
</dbReference>
<protein>
    <submittedName>
        <fullName evidence="3">Aldehyde dehydrogenase</fullName>
    </submittedName>
</protein>
<proteinExistence type="predicted"/>
<dbReference type="InterPro" id="IPR016161">
    <property type="entry name" value="Ald_DH/histidinol_DH"/>
</dbReference>
<evidence type="ECO:0000313" key="4">
    <source>
        <dbReference type="Proteomes" id="UP000486602"/>
    </source>
</evidence>
<dbReference type="InterPro" id="IPR015590">
    <property type="entry name" value="Aldehyde_DH_dom"/>
</dbReference>
<name>A0A7K3WUH4_9FLAO</name>
<accession>A0A7K3WUH4</accession>
<dbReference type="Proteomes" id="UP000486602">
    <property type="component" value="Unassembled WGS sequence"/>
</dbReference>
<evidence type="ECO:0000259" key="2">
    <source>
        <dbReference type="Pfam" id="PF00171"/>
    </source>
</evidence>
<reference evidence="3 4" key="1">
    <citation type="submission" date="2020-02" db="EMBL/GenBank/DDBJ databases">
        <title>Out from the shadows clarifying the taxonomy of the family Cryomorphaceae and related taxa by utilizing the GTDB taxonomic framework.</title>
        <authorList>
            <person name="Bowman J.P."/>
        </authorList>
    </citation>
    <scope>NUCLEOTIDE SEQUENCE [LARGE SCALE GENOMIC DNA]</scope>
    <source>
        <strain evidence="3 4">QSSC 1-22</strain>
    </source>
</reference>
<organism evidence="3 4">
    <name type="scientific">Cryomorpha ignava</name>
    <dbReference type="NCBI Taxonomy" id="101383"/>
    <lineage>
        <taxon>Bacteria</taxon>
        <taxon>Pseudomonadati</taxon>
        <taxon>Bacteroidota</taxon>
        <taxon>Flavobacteriia</taxon>
        <taxon>Flavobacteriales</taxon>
        <taxon>Cryomorphaceae</taxon>
        <taxon>Cryomorpha</taxon>
    </lineage>
</organism>
<feature type="domain" description="Aldehyde dehydrogenase" evidence="2">
    <location>
        <begin position="41"/>
        <end position="266"/>
    </location>
</feature>
<dbReference type="GO" id="GO:0016491">
    <property type="term" value="F:oxidoreductase activity"/>
    <property type="evidence" value="ECO:0007669"/>
    <property type="project" value="UniProtKB-KW"/>
</dbReference>
<sequence>MATKKSSEKKSVQSADLPINKTYKLFINGAFPRTESGRYFQLDDADGNFMANICLSSRKDFRNSVVAARSAQQSWQDRAAFNKSQIVYRIAEMLDQKRDLFVNEMIQMGYSKSASDKEFTAAVDLVVYYAGWCDKYMQVFSNVNPVASSHFNFSVPEPTGIVATMASEKTALTGIIQAIIPPICGGNTVVVLSAEKYPATAISFAEVLATSDVPAGVVNILTGKRAELYSHFASHMDVNAVVIWDAEKADAKNVGALAADSVKRTHFYESKTPVVGNPDLIMNLQETKTTWHPIQNISGSKSGY</sequence>
<dbReference type="Gene3D" id="3.40.605.10">
    <property type="entry name" value="Aldehyde Dehydrogenase, Chain A, domain 1"/>
    <property type="match status" value="1"/>
</dbReference>
<comment type="caution">
    <text evidence="3">The sequence shown here is derived from an EMBL/GenBank/DDBJ whole genome shotgun (WGS) entry which is preliminary data.</text>
</comment>
<dbReference type="PANTHER" id="PTHR11699">
    <property type="entry name" value="ALDEHYDE DEHYDROGENASE-RELATED"/>
    <property type="match status" value="1"/>
</dbReference>
<evidence type="ECO:0000313" key="3">
    <source>
        <dbReference type="EMBL" id="NEN25146.1"/>
    </source>
</evidence>
<keyword evidence="4" id="KW-1185">Reference proteome</keyword>
<keyword evidence="1" id="KW-0560">Oxidoreductase</keyword>
<dbReference type="AlphaFoldDB" id="A0A7K3WUH4"/>